<evidence type="ECO:0000313" key="3">
    <source>
        <dbReference type="Proteomes" id="UP000319817"/>
    </source>
</evidence>
<feature type="compositionally biased region" description="Basic and acidic residues" evidence="1">
    <location>
        <begin position="10"/>
        <end position="25"/>
    </location>
</feature>
<sequence length="683" mass="75372">MPVDLQNDANDERSGDENGEGENRGDLASGSESLGEGAGSHSGTAQPEGITQFEDIVKPTDTAKPKPGRSGRGPLVSTDADDEATGAIKPTSIVLSAEAKDQWKSLRKKIRLRAEKQSAKSVFGSAAKRGGVYRWGIEASSQTALQPMDLILSRLACGKKVKKKEIATIDWSRELESIISQISTSDAAPIQCVRAVMWAAAMPSLIDHLDYRSWWDLLGELQRLRESAMQKGGPASLTRLLLGGELGLTLAWRLVDLPSCRRLKKSSIDTVLRWCEHEEDSIAASIQGVKHSRIGLASLLRCRSVMQSTMSRKFTKQQKNVLADLGTWVAALTTYRGGIAFGPTGLTMDDDTAKGGLLDTACSCDPDALRPAMNAARGKSQTGGRLVWELSLPETVHHCDQSKLAVMMCEWDVSVGRVHIDYSGQTMQIEAFGKKRAVIAGPWESSIEINGNEQRPTGPWVSTCEYTDDDVHYLELEQSWSGGVILQRQFMTVRDDRTVLLSDSVLPRDPADKTHDRTVRYSSRLPVAEDTKAKEEPETREVILAHKRNQTLVVPLSANEWRVGATAAALRMTDDQNFLLSASGKGRLYVPLWLDFQSSRFKRKRTWRQLTVADDLRIVGSDEAVGFRIQSGSEQWMLYRSLQGTRCRSVLGKHLVTGFFAGRFYLNDGSIEEIVSVDDTDMQ</sequence>
<protein>
    <recommendedName>
        <fullName evidence="4">Heparinase II/III-like protein</fullName>
    </recommendedName>
</protein>
<dbReference type="Proteomes" id="UP000319817">
    <property type="component" value="Chromosome"/>
</dbReference>
<dbReference type="RefSeq" id="WP_145419807.1">
    <property type="nucleotide sequence ID" value="NZ_CP036526.1"/>
</dbReference>
<feature type="compositionally biased region" description="Basic and acidic residues" evidence="1">
    <location>
        <begin position="55"/>
        <end position="64"/>
    </location>
</feature>
<evidence type="ECO:0000256" key="1">
    <source>
        <dbReference type="SAM" id="MobiDB-lite"/>
    </source>
</evidence>
<gene>
    <name evidence="2" type="ORF">K239x_40840</name>
</gene>
<keyword evidence="3" id="KW-1185">Reference proteome</keyword>
<reference evidence="2 3" key="1">
    <citation type="submission" date="2019-02" db="EMBL/GenBank/DDBJ databases">
        <title>Deep-cultivation of Planctomycetes and their phenomic and genomic characterization uncovers novel biology.</title>
        <authorList>
            <person name="Wiegand S."/>
            <person name="Jogler M."/>
            <person name="Boedeker C."/>
            <person name="Pinto D."/>
            <person name="Vollmers J."/>
            <person name="Rivas-Marin E."/>
            <person name="Kohn T."/>
            <person name="Peeters S.H."/>
            <person name="Heuer A."/>
            <person name="Rast P."/>
            <person name="Oberbeckmann S."/>
            <person name="Bunk B."/>
            <person name="Jeske O."/>
            <person name="Meyerdierks A."/>
            <person name="Storesund J.E."/>
            <person name="Kallscheuer N."/>
            <person name="Luecker S."/>
            <person name="Lage O.M."/>
            <person name="Pohl T."/>
            <person name="Merkel B.J."/>
            <person name="Hornburger P."/>
            <person name="Mueller R.-W."/>
            <person name="Bruemmer F."/>
            <person name="Labrenz M."/>
            <person name="Spormann A.M."/>
            <person name="Op den Camp H."/>
            <person name="Overmann J."/>
            <person name="Amann R."/>
            <person name="Jetten M.S.M."/>
            <person name="Mascher T."/>
            <person name="Medema M.H."/>
            <person name="Devos D.P."/>
            <person name="Kaster A.-K."/>
            <person name="Ovreas L."/>
            <person name="Rohde M."/>
            <person name="Galperin M.Y."/>
            <person name="Jogler C."/>
        </authorList>
    </citation>
    <scope>NUCLEOTIDE SEQUENCE [LARGE SCALE GENOMIC DNA]</scope>
    <source>
        <strain evidence="2 3">K23_9</strain>
    </source>
</reference>
<name>A0A517NY79_9BACT</name>
<feature type="region of interest" description="Disordered" evidence="1">
    <location>
        <begin position="1"/>
        <end position="84"/>
    </location>
</feature>
<dbReference type="OrthoDB" id="277106at2"/>
<proteinExistence type="predicted"/>
<evidence type="ECO:0000313" key="2">
    <source>
        <dbReference type="EMBL" id="QDT12076.1"/>
    </source>
</evidence>
<feature type="compositionally biased region" description="Low complexity" evidence="1">
    <location>
        <begin position="26"/>
        <end position="43"/>
    </location>
</feature>
<dbReference type="AlphaFoldDB" id="A0A517NY79"/>
<dbReference type="EMBL" id="CP036526">
    <property type="protein sequence ID" value="QDT12076.1"/>
    <property type="molecule type" value="Genomic_DNA"/>
</dbReference>
<evidence type="ECO:0008006" key="4">
    <source>
        <dbReference type="Google" id="ProtNLM"/>
    </source>
</evidence>
<dbReference type="Gene3D" id="2.70.98.70">
    <property type="match status" value="1"/>
</dbReference>
<organism evidence="2 3">
    <name type="scientific">Stieleria marina</name>
    <dbReference type="NCBI Taxonomy" id="1930275"/>
    <lineage>
        <taxon>Bacteria</taxon>
        <taxon>Pseudomonadati</taxon>
        <taxon>Planctomycetota</taxon>
        <taxon>Planctomycetia</taxon>
        <taxon>Pirellulales</taxon>
        <taxon>Pirellulaceae</taxon>
        <taxon>Stieleria</taxon>
    </lineage>
</organism>
<accession>A0A517NY79</accession>